<keyword evidence="4" id="KW-0472">Membrane</keyword>
<comment type="catalytic activity">
    <reaction evidence="2">
        <text>2 GTP = 3',3'-c-di-GMP + 2 diphosphate</text>
        <dbReference type="Rhea" id="RHEA:24898"/>
        <dbReference type="ChEBI" id="CHEBI:33019"/>
        <dbReference type="ChEBI" id="CHEBI:37565"/>
        <dbReference type="ChEBI" id="CHEBI:58805"/>
        <dbReference type="EC" id="2.7.7.65"/>
    </reaction>
</comment>
<dbReference type="InterPro" id="IPR050469">
    <property type="entry name" value="Diguanylate_Cyclase"/>
</dbReference>
<protein>
    <recommendedName>
        <fullName evidence="1">diguanylate cyclase</fullName>
        <ecNumber evidence="1">2.7.7.65</ecNumber>
    </recommendedName>
</protein>
<feature type="transmembrane region" description="Helical" evidence="4">
    <location>
        <begin position="12"/>
        <end position="37"/>
    </location>
</feature>
<dbReference type="Gene3D" id="3.30.70.270">
    <property type="match status" value="1"/>
</dbReference>
<keyword evidence="6" id="KW-0548">Nucleotidyltransferase</keyword>
<dbReference type="Proteomes" id="UP001285263">
    <property type="component" value="Unassembled WGS sequence"/>
</dbReference>
<dbReference type="InterPro" id="IPR043128">
    <property type="entry name" value="Rev_trsase/Diguanyl_cyclase"/>
</dbReference>
<dbReference type="PANTHER" id="PTHR45138:SF9">
    <property type="entry name" value="DIGUANYLATE CYCLASE DGCM-RELATED"/>
    <property type="match status" value="1"/>
</dbReference>
<name>A0ABU5DBH5_9BURK</name>
<evidence type="ECO:0000259" key="5">
    <source>
        <dbReference type="PROSITE" id="PS50887"/>
    </source>
</evidence>
<feature type="transmembrane region" description="Helical" evidence="4">
    <location>
        <begin position="49"/>
        <end position="73"/>
    </location>
</feature>
<organism evidence="6 7">
    <name type="scientific">Roseateles agri</name>
    <dbReference type="NCBI Taxonomy" id="3098619"/>
    <lineage>
        <taxon>Bacteria</taxon>
        <taxon>Pseudomonadati</taxon>
        <taxon>Pseudomonadota</taxon>
        <taxon>Betaproteobacteria</taxon>
        <taxon>Burkholderiales</taxon>
        <taxon>Sphaerotilaceae</taxon>
        <taxon>Roseateles</taxon>
    </lineage>
</organism>
<sequence>MTESSTNPEASLHLRMTAVVMLMSVLVVGLADALYIASDEGLLRSVIRAGLWSLLLRDALLIAALSIGIVIALDRMVLQPLRRAAARAAAFDPTQPPLPFTPEADGAEPVAELQQISQSLVRVHRSLWQQLRDEQDRAAELEREITRQRGVLLETQQALDGKTRELSGMSRIDGLTGLANRREFDEALRREFKRTQRERGLLALAVLDLDHFKAYNDHYGGAAGDAALARFSQLLSIRFKRDTDLVARLSGAKFVALLPGFDVGAAQDLLEQVRSDLQAPQIPHEGTGAGALTVSIGLACYSPFHPYLSGQTLMEAADEALYIAKHAGRDRLSLAASGGNG</sequence>
<evidence type="ECO:0000256" key="1">
    <source>
        <dbReference type="ARBA" id="ARBA00012528"/>
    </source>
</evidence>
<dbReference type="SUPFAM" id="SSF55073">
    <property type="entry name" value="Nucleotide cyclase"/>
    <property type="match status" value="1"/>
</dbReference>
<evidence type="ECO:0000256" key="2">
    <source>
        <dbReference type="ARBA" id="ARBA00034247"/>
    </source>
</evidence>
<dbReference type="CDD" id="cd01949">
    <property type="entry name" value="GGDEF"/>
    <property type="match status" value="1"/>
</dbReference>
<proteinExistence type="predicted"/>
<evidence type="ECO:0000313" key="7">
    <source>
        <dbReference type="Proteomes" id="UP001285263"/>
    </source>
</evidence>
<dbReference type="Pfam" id="PF00990">
    <property type="entry name" value="GGDEF"/>
    <property type="match status" value="1"/>
</dbReference>
<keyword evidence="3" id="KW-0175">Coiled coil</keyword>
<dbReference type="PROSITE" id="PS50887">
    <property type="entry name" value="GGDEF"/>
    <property type="match status" value="1"/>
</dbReference>
<keyword evidence="7" id="KW-1185">Reference proteome</keyword>
<reference evidence="6 7" key="1">
    <citation type="submission" date="2023-11" db="EMBL/GenBank/DDBJ databases">
        <title>Paucibacter sp. nov., isolated from fresh soil in Korea.</title>
        <authorList>
            <person name="Le N.T.T."/>
        </authorList>
    </citation>
    <scope>NUCLEOTIDE SEQUENCE [LARGE SCALE GENOMIC DNA]</scope>
    <source>
        <strain evidence="6 7">R3-3</strain>
    </source>
</reference>
<dbReference type="EC" id="2.7.7.65" evidence="1"/>
<dbReference type="InterPro" id="IPR029787">
    <property type="entry name" value="Nucleotide_cyclase"/>
</dbReference>
<evidence type="ECO:0000256" key="4">
    <source>
        <dbReference type="SAM" id="Phobius"/>
    </source>
</evidence>
<dbReference type="NCBIfam" id="TIGR00254">
    <property type="entry name" value="GGDEF"/>
    <property type="match status" value="1"/>
</dbReference>
<feature type="domain" description="GGDEF" evidence="5">
    <location>
        <begin position="200"/>
        <end position="337"/>
    </location>
</feature>
<accession>A0ABU5DBH5</accession>
<comment type="caution">
    <text evidence="6">The sequence shown here is derived from an EMBL/GenBank/DDBJ whole genome shotgun (WGS) entry which is preliminary data.</text>
</comment>
<dbReference type="GO" id="GO:0052621">
    <property type="term" value="F:diguanylate cyclase activity"/>
    <property type="evidence" value="ECO:0007669"/>
    <property type="project" value="UniProtKB-EC"/>
</dbReference>
<evidence type="ECO:0000313" key="6">
    <source>
        <dbReference type="EMBL" id="MDY0743469.1"/>
    </source>
</evidence>
<feature type="coiled-coil region" evidence="3">
    <location>
        <begin position="124"/>
        <end position="151"/>
    </location>
</feature>
<evidence type="ECO:0000256" key="3">
    <source>
        <dbReference type="SAM" id="Coils"/>
    </source>
</evidence>
<dbReference type="RefSeq" id="WP_320421360.1">
    <property type="nucleotide sequence ID" value="NZ_JAXCLA010000001.1"/>
</dbReference>
<dbReference type="SMART" id="SM00267">
    <property type="entry name" value="GGDEF"/>
    <property type="match status" value="1"/>
</dbReference>
<keyword evidence="4" id="KW-1133">Transmembrane helix</keyword>
<dbReference type="EMBL" id="JAXCLA010000001">
    <property type="protein sequence ID" value="MDY0743469.1"/>
    <property type="molecule type" value="Genomic_DNA"/>
</dbReference>
<dbReference type="InterPro" id="IPR000160">
    <property type="entry name" value="GGDEF_dom"/>
</dbReference>
<gene>
    <name evidence="6" type="ORF">SNE35_03090</name>
</gene>
<keyword evidence="6" id="KW-0808">Transferase</keyword>
<dbReference type="PANTHER" id="PTHR45138">
    <property type="entry name" value="REGULATORY COMPONENTS OF SENSORY TRANSDUCTION SYSTEM"/>
    <property type="match status" value="1"/>
</dbReference>
<keyword evidence="4" id="KW-0812">Transmembrane</keyword>